<dbReference type="Gene3D" id="3.40.630.30">
    <property type="match status" value="1"/>
</dbReference>
<proteinExistence type="predicted"/>
<evidence type="ECO:0000313" key="3">
    <source>
        <dbReference type="Proteomes" id="UP000637423"/>
    </source>
</evidence>
<feature type="domain" description="N-acetyltransferase" evidence="1">
    <location>
        <begin position="2"/>
        <end position="158"/>
    </location>
</feature>
<protein>
    <submittedName>
        <fullName evidence="2">Acetyltransferase</fullName>
    </submittedName>
</protein>
<evidence type="ECO:0000259" key="1">
    <source>
        <dbReference type="PROSITE" id="PS51186"/>
    </source>
</evidence>
<sequence length="172" mass="19151">MIFIRRAELNDAAQIQRVYASTNTYAGTLQLPHPSVEMWQERLKQVNPDDTLLVAVYDGVLVGTAGLHIESKARRRHAASLGLGIADSFTGRGIGTALLAELLNLADNWLNLLRTELTVFTDNAHAIHLYNKFGFEIEGTFRSYALRNGVYVDAHSMARLHPKQPRIPVTGR</sequence>
<name>A0A916UHS8_9BURK</name>
<reference evidence="2" key="1">
    <citation type="journal article" date="2014" name="Int. J. Syst. Evol. Microbiol.">
        <title>Complete genome sequence of Corynebacterium casei LMG S-19264T (=DSM 44701T), isolated from a smear-ripened cheese.</title>
        <authorList>
            <consortium name="US DOE Joint Genome Institute (JGI-PGF)"/>
            <person name="Walter F."/>
            <person name="Albersmeier A."/>
            <person name="Kalinowski J."/>
            <person name="Ruckert C."/>
        </authorList>
    </citation>
    <scope>NUCLEOTIDE SEQUENCE</scope>
    <source>
        <strain evidence="2">CGMCC 1.10998</strain>
    </source>
</reference>
<dbReference type="Proteomes" id="UP000637423">
    <property type="component" value="Unassembled WGS sequence"/>
</dbReference>
<reference evidence="2" key="2">
    <citation type="submission" date="2020-09" db="EMBL/GenBank/DDBJ databases">
        <authorList>
            <person name="Sun Q."/>
            <person name="Zhou Y."/>
        </authorList>
    </citation>
    <scope>NUCLEOTIDE SEQUENCE</scope>
    <source>
        <strain evidence="2">CGMCC 1.10998</strain>
    </source>
</reference>
<dbReference type="EMBL" id="BMED01000002">
    <property type="protein sequence ID" value="GGC73818.1"/>
    <property type="molecule type" value="Genomic_DNA"/>
</dbReference>
<dbReference type="PROSITE" id="PS51186">
    <property type="entry name" value="GNAT"/>
    <property type="match status" value="1"/>
</dbReference>
<dbReference type="GO" id="GO:0016747">
    <property type="term" value="F:acyltransferase activity, transferring groups other than amino-acyl groups"/>
    <property type="evidence" value="ECO:0007669"/>
    <property type="project" value="InterPro"/>
</dbReference>
<dbReference type="RefSeq" id="WP_188566035.1">
    <property type="nucleotide sequence ID" value="NZ_BMED01000002.1"/>
</dbReference>
<dbReference type="InterPro" id="IPR016181">
    <property type="entry name" value="Acyl_CoA_acyltransferase"/>
</dbReference>
<accession>A0A916UHS8</accession>
<evidence type="ECO:0000313" key="2">
    <source>
        <dbReference type="EMBL" id="GGC73818.1"/>
    </source>
</evidence>
<dbReference type="AlphaFoldDB" id="A0A916UHS8"/>
<dbReference type="InterPro" id="IPR000182">
    <property type="entry name" value="GNAT_dom"/>
</dbReference>
<gene>
    <name evidence="2" type="ORF">GCM10011396_21290</name>
</gene>
<dbReference type="PANTHER" id="PTHR43072">
    <property type="entry name" value="N-ACETYLTRANSFERASE"/>
    <property type="match status" value="1"/>
</dbReference>
<dbReference type="SUPFAM" id="SSF55729">
    <property type="entry name" value="Acyl-CoA N-acyltransferases (Nat)"/>
    <property type="match status" value="1"/>
</dbReference>
<keyword evidence="3" id="KW-1185">Reference proteome</keyword>
<dbReference type="Pfam" id="PF00583">
    <property type="entry name" value="Acetyltransf_1"/>
    <property type="match status" value="1"/>
</dbReference>
<organism evidence="2 3">
    <name type="scientific">Undibacterium terreum</name>
    <dbReference type="NCBI Taxonomy" id="1224302"/>
    <lineage>
        <taxon>Bacteria</taxon>
        <taxon>Pseudomonadati</taxon>
        <taxon>Pseudomonadota</taxon>
        <taxon>Betaproteobacteria</taxon>
        <taxon>Burkholderiales</taxon>
        <taxon>Oxalobacteraceae</taxon>
        <taxon>Undibacterium</taxon>
    </lineage>
</organism>
<comment type="caution">
    <text evidence="2">The sequence shown here is derived from an EMBL/GenBank/DDBJ whole genome shotgun (WGS) entry which is preliminary data.</text>
</comment>